<dbReference type="AlphaFoldDB" id="D2W3F7"/>
<proteinExistence type="predicted"/>
<evidence type="ECO:0000313" key="1">
    <source>
        <dbReference type="EMBL" id="EFC36378.1"/>
    </source>
</evidence>
<dbReference type="Proteomes" id="UP000006671">
    <property type="component" value="Unassembled WGS sequence"/>
</dbReference>
<dbReference type="RefSeq" id="XP_002669122.1">
    <property type="nucleotide sequence ID" value="XM_002669076.1"/>
</dbReference>
<accession>D2W3F7</accession>
<dbReference type="VEuPathDB" id="AmoebaDB:NAEGRDRAFT_75928"/>
<dbReference type="InParanoid" id="D2W3F7"/>
<dbReference type="GeneID" id="8862475"/>
<dbReference type="SUPFAM" id="SSF52540">
    <property type="entry name" value="P-loop containing nucleoside triphosphate hydrolases"/>
    <property type="match status" value="1"/>
</dbReference>
<organism evidence="2">
    <name type="scientific">Naegleria gruberi</name>
    <name type="common">Amoeba</name>
    <dbReference type="NCBI Taxonomy" id="5762"/>
    <lineage>
        <taxon>Eukaryota</taxon>
        <taxon>Discoba</taxon>
        <taxon>Heterolobosea</taxon>
        <taxon>Tetramitia</taxon>
        <taxon>Eutetramitia</taxon>
        <taxon>Vahlkampfiidae</taxon>
        <taxon>Naegleria</taxon>
    </lineage>
</organism>
<dbReference type="GO" id="GO:0005525">
    <property type="term" value="F:GTP binding"/>
    <property type="evidence" value="ECO:0007669"/>
    <property type="project" value="InterPro"/>
</dbReference>
<dbReference type="GO" id="GO:0003924">
    <property type="term" value="F:GTPase activity"/>
    <property type="evidence" value="ECO:0007669"/>
    <property type="project" value="InterPro"/>
</dbReference>
<dbReference type="EMBL" id="GG738931">
    <property type="protein sequence ID" value="EFC36378.1"/>
    <property type="molecule type" value="Genomic_DNA"/>
</dbReference>
<dbReference type="InterPro" id="IPR001806">
    <property type="entry name" value="Small_GTPase"/>
</dbReference>
<gene>
    <name evidence="1" type="ORF">NAEGRDRAFT_75928</name>
</gene>
<reference evidence="1 2" key="1">
    <citation type="journal article" date="2010" name="Cell">
        <title>The genome of Naegleria gruberi illuminates early eukaryotic versatility.</title>
        <authorList>
            <person name="Fritz-Laylin L.K."/>
            <person name="Prochnik S.E."/>
            <person name="Ginger M.L."/>
            <person name="Dacks J.B."/>
            <person name="Carpenter M.L."/>
            <person name="Field M.C."/>
            <person name="Kuo A."/>
            <person name="Paredez A."/>
            <person name="Chapman J."/>
            <person name="Pham J."/>
            <person name="Shu S."/>
            <person name="Neupane R."/>
            <person name="Cipriano M."/>
            <person name="Mancuso J."/>
            <person name="Tu H."/>
            <person name="Salamov A."/>
            <person name="Lindquist E."/>
            <person name="Shapiro H."/>
            <person name="Lucas S."/>
            <person name="Grigoriev I.V."/>
            <person name="Cande W.Z."/>
            <person name="Fulton C."/>
            <person name="Rokhsar D.S."/>
            <person name="Dawson S.C."/>
        </authorList>
    </citation>
    <scope>NUCLEOTIDE SEQUENCE [LARGE SCALE GENOMIC DNA]</scope>
    <source>
        <strain evidence="1 2">NEG-M</strain>
    </source>
</reference>
<keyword evidence="2" id="KW-1185">Reference proteome</keyword>
<sequence length="320" mass="37538">MFSELSAVGKIIQQDLVDVQQHHHKHKLLLETLRKPIHDTKSEQGKLQFNSLLSEKNLYLKFMERSERIDEIKIIIGTSEHDEKSKINHHHIHHHHHDEENNDHHFFRMANIEKVSVLEDKIPKTSDYEPLSWACFGKCKKSRIDFLSRITNQEVFQAMRLEQEFMGENVYLRKLRKLIENESDFGVDDSQELEQSKNLLHICYKSHVHHGFLLVIDTVDVSENYLLNELPLWVKDLRSVISDSVPIVLIGNNADKRDALLSTQHKLEDRLPLSTEQGEKLAEKLGCFTYIEMEKELSMDSLRQLLVKIHIIHQDLTVHK</sequence>
<dbReference type="KEGG" id="ngr:NAEGRDRAFT_75928"/>
<name>D2W3F7_NAEGR</name>
<dbReference type="InterPro" id="IPR027417">
    <property type="entry name" value="P-loop_NTPase"/>
</dbReference>
<protein>
    <submittedName>
        <fullName evidence="1">Predicted protein</fullName>
    </submittedName>
</protein>
<dbReference type="Gene3D" id="3.40.50.300">
    <property type="entry name" value="P-loop containing nucleotide triphosphate hydrolases"/>
    <property type="match status" value="1"/>
</dbReference>
<evidence type="ECO:0000313" key="2">
    <source>
        <dbReference type="Proteomes" id="UP000006671"/>
    </source>
</evidence>
<dbReference type="Pfam" id="PF00071">
    <property type="entry name" value="Ras"/>
    <property type="match status" value="1"/>
</dbReference>